<keyword evidence="1" id="KW-1133">Transmembrane helix</keyword>
<dbReference type="PROSITE" id="PS50191">
    <property type="entry name" value="CRAL_TRIO"/>
    <property type="match status" value="1"/>
</dbReference>
<evidence type="ECO:0000313" key="4">
    <source>
        <dbReference type="Proteomes" id="UP001515480"/>
    </source>
</evidence>
<reference evidence="3 4" key="1">
    <citation type="journal article" date="2024" name="Science">
        <title>Giant polyketide synthase enzymes in the biosynthesis of giant marine polyether toxins.</title>
        <authorList>
            <person name="Fallon T.R."/>
            <person name="Shende V.V."/>
            <person name="Wierzbicki I.H."/>
            <person name="Pendleton A.L."/>
            <person name="Watervoot N.F."/>
            <person name="Auber R.P."/>
            <person name="Gonzalez D.J."/>
            <person name="Wisecaver J.H."/>
            <person name="Moore B.S."/>
        </authorList>
    </citation>
    <scope>NUCLEOTIDE SEQUENCE [LARGE SCALE GENOMIC DNA]</scope>
    <source>
        <strain evidence="3 4">12B1</strain>
    </source>
</reference>
<organism evidence="3 4">
    <name type="scientific">Prymnesium parvum</name>
    <name type="common">Toxic golden alga</name>
    <dbReference type="NCBI Taxonomy" id="97485"/>
    <lineage>
        <taxon>Eukaryota</taxon>
        <taxon>Haptista</taxon>
        <taxon>Haptophyta</taxon>
        <taxon>Prymnesiophyceae</taxon>
        <taxon>Prymnesiales</taxon>
        <taxon>Prymnesiaceae</taxon>
        <taxon>Prymnesium</taxon>
    </lineage>
</organism>
<protein>
    <recommendedName>
        <fullName evidence="2">CRAL-TRIO domain-containing protein</fullName>
    </recommendedName>
</protein>
<dbReference type="PANTHER" id="PTHR45657:SF1">
    <property type="entry name" value="CRAL-TRIO DOMAIN-CONTAINING PROTEIN YKL091C-RELATED"/>
    <property type="match status" value="1"/>
</dbReference>
<dbReference type="PANTHER" id="PTHR45657">
    <property type="entry name" value="CRAL-TRIO DOMAIN-CONTAINING PROTEIN YKL091C-RELATED"/>
    <property type="match status" value="1"/>
</dbReference>
<dbReference type="SUPFAM" id="SSF52087">
    <property type="entry name" value="CRAL/TRIO domain"/>
    <property type="match status" value="1"/>
</dbReference>
<dbReference type="Gene3D" id="3.40.525.10">
    <property type="entry name" value="CRAL-TRIO lipid binding domain"/>
    <property type="match status" value="1"/>
</dbReference>
<dbReference type="AlphaFoldDB" id="A0AB34JK87"/>
<dbReference type="Proteomes" id="UP001515480">
    <property type="component" value="Unassembled WGS sequence"/>
</dbReference>
<feature type="domain" description="CRAL-TRIO" evidence="2">
    <location>
        <begin position="238"/>
        <end position="413"/>
    </location>
</feature>
<feature type="transmembrane region" description="Helical" evidence="1">
    <location>
        <begin position="67"/>
        <end position="87"/>
    </location>
</feature>
<evidence type="ECO:0000313" key="3">
    <source>
        <dbReference type="EMBL" id="KAL1521350.1"/>
    </source>
</evidence>
<keyword evidence="1" id="KW-0812">Transmembrane</keyword>
<dbReference type="CDD" id="cd00170">
    <property type="entry name" value="SEC14"/>
    <property type="match status" value="1"/>
</dbReference>
<sequence>MGCFPSSGVKSELEKVKAELEKVQKFQATLSKQNGDLKGTVQTQAQSIQNLQRYRERPQPRFKKRELFALSAVVPVLVLLILDTVSISVTHFDWVRCAQVTLLTAVVLLLFRLRANRGLEIPEVKEIRGGLFEPSEARPRRTSGDARVRDAAEGASERELEAITAVITSLRANPPPMLPESDALLQVQLLRFVREHGTHNLDNIERRYKAALHWRNNNLPEIPVAEDGGWLSSSEMPNGKFATEFVAIGINASFCKIGNPVKIERLGKFDLKRLGKVVASDPTARPRFNDFYLGLIEFLQQKLDQYSVEQGRLVQTYEIFDLEGLSPSIIFNTTVINFLNDVLINFSTHYPSSFRKACLINCPSWMPKLWGLVSVVLPKSVTAKVLILGKNYHSVLQEDLTPEALAWVESTHAQLIRAPHAGVLTSTTS</sequence>
<keyword evidence="4" id="KW-1185">Reference proteome</keyword>
<dbReference type="Pfam" id="PF00650">
    <property type="entry name" value="CRAL_TRIO"/>
    <property type="match status" value="1"/>
</dbReference>
<evidence type="ECO:0000256" key="1">
    <source>
        <dbReference type="SAM" id="Phobius"/>
    </source>
</evidence>
<keyword evidence="1" id="KW-0472">Membrane</keyword>
<dbReference type="InterPro" id="IPR001251">
    <property type="entry name" value="CRAL-TRIO_dom"/>
</dbReference>
<dbReference type="InterPro" id="IPR051026">
    <property type="entry name" value="PI/PC_transfer"/>
</dbReference>
<gene>
    <name evidence="3" type="ORF">AB1Y20_021017</name>
</gene>
<comment type="caution">
    <text evidence="3">The sequence shown here is derived from an EMBL/GenBank/DDBJ whole genome shotgun (WGS) entry which is preliminary data.</text>
</comment>
<accession>A0AB34JK87</accession>
<dbReference type="EMBL" id="JBGBPQ010000007">
    <property type="protein sequence ID" value="KAL1521350.1"/>
    <property type="molecule type" value="Genomic_DNA"/>
</dbReference>
<evidence type="ECO:0000259" key="2">
    <source>
        <dbReference type="PROSITE" id="PS50191"/>
    </source>
</evidence>
<proteinExistence type="predicted"/>
<name>A0AB34JK87_PRYPA</name>
<dbReference type="InterPro" id="IPR036865">
    <property type="entry name" value="CRAL-TRIO_dom_sf"/>
</dbReference>